<dbReference type="PANTHER" id="PTHR14049:SF9">
    <property type="entry name" value="PROCOLLAGEN-PROLINE 3-DIOXYGENASE"/>
    <property type="match status" value="1"/>
</dbReference>
<dbReference type="EnsemblMetazoa" id="XM_020005252.1">
    <property type="protein sequence ID" value="XP_019860811.1"/>
    <property type="gene ID" value="LOC100638799"/>
</dbReference>
<name>A0A1X7VQ84_AMPQE</name>
<evidence type="ECO:0000256" key="13">
    <source>
        <dbReference type="ARBA" id="ARBA00023180"/>
    </source>
</evidence>
<dbReference type="InterPro" id="IPR005123">
    <property type="entry name" value="Oxoglu/Fe-dep_dioxygenase_dom"/>
</dbReference>
<dbReference type="InterPro" id="IPR044862">
    <property type="entry name" value="Pro_4_hyd_alph_FE2OG_OXY"/>
</dbReference>
<keyword evidence="8" id="KW-0802">TPR repeat</keyword>
<evidence type="ECO:0000256" key="5">
    <source>
        <dbReference type="ARBA" id="ARBA00022723"/>
    </source>
</evidence>
<feature type="domain" description="Fe2OG dioxygenase" evidence="16">
    <location>
        <begin position="530"/>
        <end position="644"/>
    </location>
</feature>
<accession>A0A1X7VQ84</accession>
<dbReference type="eggNOG" id="KOG4459">
    <property type="taxonomic scope" value="Eukaryota"/>
</dbReference>
<evidence type="ECO:0000256" key="6">
    <source>
        <dbReference type="ARBA" id="ARBA00022729"/>
    </source>
</evidence>
<keyword evidence="11" id="KW-0560">Oxidoreductase</keyword>
<keyword evidence="13" id="KW-0325">Glycoprotein</keyword>
<dbReference type="FunFam" id="2.60.120.620:FF:000003">
    <property type="entry name" value="Prolyl 3-hydroxylase 2"/>
    <property type="match status" value="1"/>
</dbReference>
<evidence type="ECO:0000256" key="7">
    <source>
        <dbReference type="ARBA" id="ARBA00022737"/>
    </source>
</evidence>
<keyword evidence="7" id="KW-0677">Repeat</keyword>
<evidence type="ECO:0000256" key="11">
    <source>
        <dbReference type="ARBA" id="ARBA00023002"/>
    </source>
</evidence>
<evidence type="ECO:0000256" key="1">
    <source>
        <dbReference type="ARBA" id="ARBA00001961"/>
    </source>
</evidence>
<dbReference type="InterPro" id="IPR039575">
    <property type="entry name" value="P3H"/>
</dbReference>
<evidence type="ECO:0000256" key="15">
    <source>
        <dbReference type="SAM" id="SignalP"/>
    </source>
</evidence>
<evidence type="ECO:0000256" key="8">
    <source>
        <dbReference type="ARBA" id="ARBA00022803"/>
    </source>
</evidence>
<dbReference type="Pfam" id="PF23557">
    <property type="entry name" value="TPR_leprecan"/>
    <property type="match status" value="1"/>
</dbReference>
<dbReference type="InterPro" id="IPR006620">
    <property type="entry name" value="Pro_4_hyd_alph"/>
</dbReference>
<dbReference type="AlphaFoldDB" id="A0A1X7VQ84"/>
<dbReference type="GO" id="GO:0005506">
    <property type="term" value="F:iron ion binding"/>
    <property type="evidence" value="ECO:0007669"/>
    <property type="project" value="InterPro"/>
</dbReference>
<dbReference type="GO" id="GO:0031418">
    <property type="term" value="F:L-ascorbic acid binding"/>
    <property type="evidence" value="ECO:0007669"/>
    <property type="project" value="InterPro"/>
</dbReference>
<dbReference type="InParanoid" id="A0A1X7VQ84"/>
<dbReference type="Gene3D" id="2.60.120.620">
    <property type="entry name" value="q2cbj1_9rhob like domain"/>
    <property type="match status" value="1"/>
</dbReference>
<dbReference type="STRING" id="400682.A0A1X7VQ84"/>
<keyword evidence="10" id="KW-0223">Dioxygenase</keyword>
<feature type="chain" id="PRO_5010886870" description="procollagen-proline 3-dioxygenase" evidence="15">
    <location>
        <begin position="24"/>
        <end position="664"/>
    </location>
</feature>
<evidence type="ECO:0000256" key="3">
    <source>
        <dbReference type="ARBA" id="ARBA00006487"/>
    </source>
</evidence>
<evidence type="ECO:0000256" key="4">
    <source>
        <dbReference type="ARBA" id="ARBA00012262"/>
    </source>
</evidence>
<keyword evidence="12" id="KW-0408">Iron</keyword>
<evidence type="ECO:0000313" key="17">
    <source>
        <dbReference type="EnsemblMetazoa" id="Aqu2.1.41588_001"/>
    </source>
</evidence>
<evidence type="ECO:0000256" key="9">
    <source>
        <dbReference type="ARBA" id="ARBA00022824"/>
    </source>
</evidence>
<evidence type="ECO:0000256" key="12">
    <source>
        <dbReference type="ARBA" id="ARBA00023004"/>
    </source>
</evidence>
<keyword evidence="18" id="KW-1185">Reference proteome</keyword>
<comment type="cofactor">
    <cofactor evidence="1">
        <name>L-ascorbate</name>
        <dbReference type="ChEBI" id="CHEBI:38290"/>
    </cofactor>
</comment>
<evidence type="ECO:0000313" key="18">
    <source>
        <dbReference type="Proteomes" id="UP000007879"/>
    </source>
</evidence>
<dbReference type="EC" id="1.14.11.7" evidence="4"/>
<keyword evidence="5" id="KW-0479">Metal-binding</keyword>
<evidence type="ECO:0000256" key="10">
    <source>
        <dbReference type="ARBA" id="ARBA00022964"/>
    </source>
</evidence>
<dbReference type="PANTHER" id="PTHR14049">
    <property type="entry name" value="LEPRECAN 1"/>
    <property type="match status" value="1"/>
</dbReference>
<evidence type="ECO:0000259" key="16">
    <source>
        <dbReference type="PROSITE" id="PS51471"/>
    </source>
</evidence>
<dbReference type="Proteomes" id="UP000007879">
    <property type="component" value="Unassembled WGS sequence"/>
</dbReference>
<keyword evidence="9" id="KW-0256">Endoplasmic reticulum</keyword>
<proteinExistence type="inferred from homology"/>
<protein>
    <recommendedName>
        <fullName evidence="4">procollagen-proline 3-dioxygenase</fullName>
        <ecNumber evidence="4">1.14.11.7</ecNumber>
    </recommendedName>
</protein>
<sequence length="664" mass="76573">MNAMMLLQQLVVFLLFSVLSVSAIGSYQVLYAEGTSAYYEEDWRTAVDKLERALADYNEVKKAKETCYKECSDERASIPGDYVDDEQLHFFHALLERSSCRKKCNKKLMGEEYNLSEKVSKKINEVMSSGEIHIFIQYSLYNLNNVTGGAAHAATHLYLSPGSSPARANMEYYQSLKELSESDFKPLYSKAYRDLYVEGQALYNSDEYEKMVDKVEEALLEYYIEIEKCRLECEGPQEFNGSKFFAEAMWSHHHSYLQCQYDCPEKLGDFRDDDTHRVNFLGSFYHYLTYGYFNIKRMKDAAKAVMTHLRIEPNSKIAVMNKGYIKQQPGITIKDFVEREDAKSLLDRMEKEKKVLDMLERLSKRDIADVPVSEEDKNDEELLEEDFNKFPVIKEEEFEMKEEKVSEEKPAEKEESKEDDTKNKVVVLETAADHGGVHRVLLDNLITQEQCQSFLELTKNCVEGDGYQRKSPHTPHEKFEGLHVLDAAKGAVRKTIKKELAQLYLDASELVRSALVEQFNLSRPLFFSYTHLVCRTGLLSSSDRHDLSHPVHADNCVQEEHNGECYKRQPAYTWRDYSAILYLNDDFEGGKFFFAHSQFDTTPQHYVTPKCGRMVGFSAGKENMHGVTAITKGRRCAVALWLTLDPRHRETTFDEAQTLLNGVF</sequence>
<gene>
    <name evidence="17" type="primary">100638799</name>
</gene>
<reference evidence="17" key="2">
    <citation type="submission" date="2017-05" db="UniProtKB">
        <authorList>
            <consortium name="EnsemblMetazoa"/>
        </authorList>
    </citation>
    <scope>IDENTIFICATION</scope>
</reference>
<dbReference type="EnsemblMetazoa" id="Aqu2.1.41588_001">
    <property type="protein sequence ID" value="Aqu2.1.41588_001"/>
    <property type="gene ID" value="Aqu2.1.41588"/>
</dbReference>
<dbReference type="OrthoDB" id="8517835at2759"/>
<dbReference type="SMART" id="SM00702">
    <property type="entry name" value="P4Hc"/>
    <property type="match status" value="1"/>
</dbReference>
<reference evidence="18" key="1">
    <citation type="journal article" date="2010" name="Nature">
        <title>The Amphimedon queenslandica genome and the evolution of animal complexity.</title>
        <authorList>
            <person name="Srivastava M."/>
            <person name="Simakov O."/>
            <person name="Chapman J."/>
            <person name="Fahey B."/>
            <person name="Gauthier M.E."/>
            <person name="Mitros T."/>
            <person name="Richards G.S."/>
            <person name="Conaco C."/>
            <person name="Dacre M."/>
            <person name="Hellsten U."/>
            <person name="Larroux C."/>
            <person name="Putnam N.H."/>
            <person name="Stanke M."/>
            <person name="Adamska M."/>
            <person name="Darling A."/>
            <person name="Degnan S.M."/>
            <person name="Oakley T.H."/>
            <person name="Plachetzki D.C."/>
            <person name="Zhai Y."/>
            <person name="Adamski M."/>
            <person name="Calcino A."/>
            <person name="Cummins S.F."/>
            <person name="Goodstein D.M."/>
            <person name="Harris C."/>
            <person name="Jackson D.J."/>
            <person name="Leys S.P."/>
            <person name="Shu S."/>
            <person name="Woodcroft B.J."/>
            <person name="Vervoort M."/>
            <person name="Kosik K.S."/>
            <person name="Manning G."/>
            <person name="Degnan B.M."/>
            <person name="Rokhsar D.S."/>
        </authorList>
    </citation>
    <scope>NUCLEOTIDE SEQUENCE [LARGE SCALE GENOMIC DNA]</scope>
</reference>
<feature type="region of interest" description="Disordered" evidence="14">
    <location>
        <begin position="398"/>
        <end position="421"/>
    </location>
</feature>
<organism evidence="17">
    <name type="scientific">Amphimedon queenslandica</name>
    <name type="common">Sponge</name>
    <dbReference type="NCBI Taxonomy" id="400682"/>
    <lineage>
        <taxon>Eukaryota</taxon>
        <taxon>Metazoa</taxon>
        <taxon>Porifera</taxon>
        <taxon>Demospongiae</taxon>
        <taxon>Heteroscleromorpha</taxon>
        <taxon>Haplosclerida</taxon>
        <taxon>Niphatidae</taxon>
        <taxon>Amphimedon</taxon>
    </lineage>
</organism>
<dbReference type="OMA" id="HTPSEMF"/>
<dbReference type="PROSITE" id="PS51471">
    <property type="entry name" value="FE2OG_OXY"/>
    <property type="match status" value="1"/>
</dbReference>
<comment type="cofactor">
    <cofactor evidence="2">
        <name>Fe cation</name>
        <dbReference type="ChEBI" id="CHEBI:24875"/>
    </cofactor>
</comment>
<dbReference type="FunCoup" id="A0A1X7VQ84">
    <property type="interactions" value="93"/>
</dbReference>
<comment type="similarity">
    <text evidence="3">Belongs to the leprecan family.</text>
</comment>
<dbReference type="GO" id="GO:0032963">
    <property type="term" value="P:collagen metabolic process"/>
    <property type="evidence" value="ECO:0007669"/>
    <property type="project" value="InterPro"/>
</dbReference>
<dbReference type="InterPro" id="IPR056585">
    <property type="entry name" value="Leprecan_dom"/>
</dbReference>
<feature type="signal peptide" evidence="15">
    <location>
        <begin position="1"/>
        <end position="23"/>
    </location>
</feature>
<dbReference type="Pfam" id="PF13640">
    <property type="entry name" value="2OG-FeII_Oxy_3"/>
    <property type="match status" value="1"/>
</dbReference>
<evidence type="ECO:0000256" key="14">
    <source>
        <dbReference type="SAM" id="MobiDB-lite"/>
    </source>
</evidence>
<evidence type="ECO:0000256" key="2">
    <source>
        <dbReference type="ARBA" id="ARBA00001962"/>
    </source>
</evidence>
<dbReference type="GO" id="GO:0019797">
    <property type="term" value="F:procollagen-proline 3-dioxygenase activity"/>
    <property type="evidence" value="ECO:0007669"/>
    <property type="project" value="UniProtKB-EC"/>
</dbReference>
<dbReference type="KEGG" id="aqu:100638799"/>
<keyword evidence="6 15" id="KW-0732">Signal</keyword>